<dbReference type="InterPro" id="IPR050498">
    <property type="entry name" value="Ycf3"/>
</dbReference>
<dbReference type="Proteomes" id="UP001596116">
    <property type="component" value="Unassembled WGS sequence"/>
</dbReference>
<name>A0ABW1L164_9PROT</name>
<feature type="repeat" description="TPR" evidence="3">
    <location>
        <begin position="89"/>
        <end position="122"/>
    </location>
</feature>
<reference evidence="4 5" key="1">
    <citation type="submission" date="2024-09" db="EMBL/GenBank/DDBJ databases">
        <authorList>
            <person name="Zhang Z.-H."/>
        </authorList>
    </citation>
    <scope>NUCLEOTIDE SEQUENCE [LARGE SCALE GENOMIC DNA]</scope>
    <source>
        <strain evidence="4 5">HHTR114</strain>
    </source>
</reference>
<proteinExistence type="predicted"/>
<dbReference type="RefSeq" id="WP_379882312.1">
    <property type="nucleotide sequence ID" value="NZ_JBHPON010000002.1"/>
</dbReference>
<dbReference type="SUPFAM" id="SSF48452">
    <property type="entry name" value="TPR-like"/>
    <property type="match status" value="1"/>
</dbReference>
<evidence type="ECO:0000313" key="5">
    <source>
        <dbReference type="Proteomes" id="UP001596116"/>
    </source>
</evidence>
<dbReference type="EMBL" id="JBHPON010000002">
    <property type="protein sequence ID" value="MFC6036453.1"/>
    <property type="molecule type" value="Genomic_DNA"/>
</dbReference>
<keyword evidence="5" id="KW-1185">Reference proteome</keyword>
<sequence>MILFSLAAAMPAAADQTDPRLDALFEELRVGDAHRAEENTARIIDIWSDSQSDTVDLLYERANLAANNGAFDLSLALLDHVTGLAPNFAQGYALRGTVRLTTDDRAGAIEDFSKALELEPRQFEVRTVLAELLLSGGEDRAAYEMFQKALEWNPHDDNARQRARELRREIDGQEI</sequence>
<dbReference type="PANTHER" id="PTHR44858">
    <property type="entry name" value="TETRATRICOPEPTIDE REPEAT PROTEIN 6"/>
    <property type="match status" value="1"/>
</dbReference>
<protein>
    <submittedName>
        <fullName evidence="4">Tetratricopeptide repeat protein</fullName>
    </submittedName>
</protein>
<gene>
    <name evidence="4" type="ORF">ACFMB1_12930</name>
</gene>
<feature type="repeat" description="TPR" evidence="3">
    <location>
        <begin position="123"/>
        <end position="156"/>
    </location>
</feature>
<accession>A0ABW1L164</accession>
<dbReference type="InterPro" id="IPR011990">
    <property type="entry name" value="TPR-like_helical_dom_sf"/>
</dbReference>
<keyword evidence="2 3" id="KW-0802">TPR repeat</keyword>
<dbReference type="SMART" id="SM00028">
    <property type="entry name" value="TPR"/>
    <property type="match status" value="3"/>
</dbReference>
<evidence type="ECO:0000256" key="2">
    <source>
        <dbReference type="ARBA" id="ARBA00022803"/>
    </source>
</evidence>
<keyword evidence="1" id="KW-0677">Repeat</keyword>
<evidence type="ECO:0000256" key="3">
    <source>
        <dbReference type="PROSITE-ProRule" id="PRU00339"/>
    </source>
</evidence>
<dbReference type="Pfam" id="PF14559">
    <property type="entry name" value="TPR_19"/>
    <property type="match status" value="1"/>
</dbReference>
<dbReference type="PANTHER" id="PTHR44858:SF1">
    <property type="entry name" value="UDP-N-ACETYLGLUCOSAMINE--PEPTIDE N-ACETYLGLUCOSAMINYLTRANSFERASE SPINDLY-RELATED"/>
    <property type="match status" value="1"/>
</dbReference>
<evidence type="ECO:0000256" key="1">
    <source>
        <dbReference type="ARBA" id="ARBA00022737"/>
    </source>
</evidence>
<evidence type="ECO:0000313" key="4">
    <source>
        <dbReference type="EMBL" id="MFC6036453.1"/>
    </source>
</evidence>
<organism evidence="4 5">
    <name type="scientific">Hyphococcus aureus</name>
    <dbReference type="NCBI Taxonomy" id="2666033"/>
    <lineage>
        <taxon>Bacteria</taxon>
        <taxon>Pseudomonadati</taxon>
        <taxon>Pseudomonadota</taxon>
        <taxon>Alphaproteobacteria</taxon>
        <taxon>Parvularculales</taxon>
        <taxon>Parvularculaceae</taxon>
        <taxon>Hyphococcus</taxon>
    </lineage>
</organism>
<dbReference type="PROSITE" id="PS50005">
    <property type="entry name" value="TPR"/>
    <property type="match status" value="2"/>
</dbReference>
<dbReference type="Gene3D" id="1.25.40.10">
    <property type="entry name" value="Tetratricopeptide repeat domain"/>
    <property type="match status" value="1"/>
</dbReference>
<comment type="caution">
    <text evidence="4">The sequence shown here is derived from an EMBL/GenBank/DDBJ whole genome shotgun (WGS) entry which is preliminary data.</text>
</comment>
<dbReference type="InterPro" id="IPR019734">
    <property type="entry name" value="TPR_rpt"/>
</dbReference>